<dbReference type="AlphaFoldDB" id="A0AAV5MNB4"/>
<sequence>MFETPTASWQRMFDGDDGKGKLSTTSHFNAKEEFVGAMA</sequence>
<evidence type="ECO:0000313" key="2">
    <source>
        <dbReference type="Proteomes" id="UP001054252"/>
    </source>
</evidence>
<dbReference type="Proteomes" id="UP001054252">
    <property type="component" value="Unassembled WGS sequence"/>
</dbReference>
<reference evidence="1 2" key="1">
    <citation type="journal article" date="2021" name="Commun. Biol.">
        <title>The genome of Shorea leprosula (Dipterocarpaceae) highlights the ecological relevance of drought in aseasonal tropical rainforests.</title>
        <authorList>
            <person name="Ng K.K.S."/>
            <person name="Kobayashi M.J."/>
            <person name="Fawcett J.A."/>
            <person name="Hatakeyama M."/>
            <person name="Paape T."/>
            <person name="Ng C.H."/>
            <person name="Ang C.C."/>
            <person name="Tnah L.H."/>
            <person name="Lee C.T."/>
            <person name="Nishiyama T."/>
            <person name="Sese J."/>
            <person name="O'Brien M.J."/>
            <person name="Copetti D."/>
            <person name="Mohd Noor M.I."/>
            <person name="Ong R.C."/>
            <person name="Putra M."/>
            <person name="Sireger I.Z."/>
            <person name="Indrioko S."/>
            <person name="Kosugi Y."/>
            <person name="Izuno A."/>
            <person name="Isagi Y."/>
            <person name="Lee S.L."/>
            <person name="Shimizu K.K."/>
        </authorList>
    </citation>
    <scope>NUCLEOTIDE SEQUENCE [LARGE SCALE GENOMIC DNA]</scope>
    <source>
        <strain evidence="1">214</strain>
    </source>
</reference>
<organism evidence="1 2">
    <name type="scientific">Rubroshorea leprosula</name>
    <dbReference type="NCBI Taxonomy" id="152421"/>
    <lineage>
        <taxon>Eukaryota</taxon>
        <taxon>Viridiplantae</taxon>
        <taxon>Streptophyta</taxon>
        <taxon>Embryophyta</taxon>
        <taxon>Tracheophyta</taxon>
        <taxon>Spermatophyta</taxon>
        <taxon>Magnoliopsida</taxon>
        <taxon>eudicotyledons</taxon>
        <taxon>Gunneridae</taxon>
        <taxon>Pentapetalae</taxon>
        <taxon>rosids</taxon>
        <taxon>malvids</taxon>
        <taxon>Malvales</taxon>
        <taxon>Dipterocarpaceae</taxon>
        <taxon>Rubroshorea</taxon>
    </lineage>
</organism>
<name>A0AAV5MNB4_9ROSI</name>
<evidence type="ECO:0000313" key="1">
    <source>
        <dbReference type="EMBL" id="GKV50893.1"/>
    </source>
</evidence>
<proteinExistence type="predicted"/>
<comment type="caution">
    <text evidence="1">The sequence shown here is derived from an EMBL/GenBank/DDBJ whole genome shotgun (WGS) entry which is preliminary data.</text>
</comment>
<keyword evidence="2" id="KW-1185">Reference proteome</keyword>
<dbReference type="EMBL" id="BPVZ01000406">
    <property type="protein sequence ID" value="GKV50893.1"/>
    <property type="molecule type" value="Genomic_DNA"/>
</dbReference>
<accession>A0AAV5MNB4</accession>
<gene>
    <name evidence="1" type="ORF">SLEP1_g57573</name>
</gene>
<protein>
    <submittedName>
        <fullName evidence="1">Uncharacterized protein</fullName>
    </submittedName>
</protein>